<comment type="function">
    <text evidence="6">Involved in the assembly process of the P-ring formation. It may associate with FlgF on the rod constituting a structure essential for the P-ring assembly or may act as a modulator protein for the P-ring assembly.</text>
</comment>
<dbReference type="InterPro" id="IPR017585">
    <property type="entry name" value="SAF_FlgA"/>
</dbReference>
<keyword evidence="5" id="KW-0574">Periplasm</keyword>
<dbReference type="InterPro" id="IPR039246">
    <property type="entry name" value="Flagellar_FlgA"/>
</dbReference>
<evidence type="ECO:0000256" key="2">
    <source>
        <dbReference type="ARBA" id="ARBA00010474"/>
    </source>
</evidence>
<evidence type="ECO:0000313" key="9">
    <source>
        <dbReference type="Proteomes" id="UP001305027"/>
    </source>
</evidence>
<reference evidence="8 9" key="1">
    <citation type="submission" date="2022-07" db="EMBL/GenBank/DDBJ databases">
        <title>Pseudidiomarina sp. nov, a marine bacterium isolated from Pacific Ocean.</title>
        <authorList>
            <person name="Wang Y."/>
        </authorList>
    </citation>
    <scope>NUCLEOTIDE SEQUENCE [LARGE SCALE GENOMIC DNA]</scope>
    <source>
        <strain evidence="8 9">GXY010</strain>
    </source>
</reference>
<evidence type="ECO:0000256" key="5">
    <source>
        <dbReference type="ARBA" id="ARBA00022764"/>
    </source>
</evidence>
<dbReference type="CDD" id="cd11614">
    <property type="entry name" value="SAF_CpaB_FlgA_like"/>
    <property type="match status" value="1"/>
</dbReference>
<accession>A0ABU3KYS7</accession>
<sequence length="253" mass="27332">MLILLRAIVFLGATLWLAYVPSSQATSLTESLLPPIIQQAIATLVREELPLGSSEHHISILSSNASLASLSACDSSYHDQPLAQFTRVPERLTGRVMVKIMCSNSSAESAPTAIQQFVQLQVEVIGSYWVTKAELATGSPLQSEHIDVVTGPLQRLPRHAVLGQLQDHPQLLGQTLRRSLSKGSIIQENLLQATQVIRFGDDIIITAEGPGFVITRSGKAMDTAAVGDRIRVKLDNQRIIQVLVTGKGTAKAL</sequence>
<comment type="similarity">
    <text evidence="2">Belongs to the FlgA family.</text>
</comment>
<evidence type="ECO:0000259" key="7">
    <source>
        <dbReference type="SMART" id="SM00858"/>
    </source>
</evidence>
<protein>
    <recommendedName>
        <fullName evidence="3">Flagella basal body P-ring formation protein FlgA</fullName>
    </recommendedName>
</protein>
<evidence type="ECO:0000256" key="3">
    <source>
        <dbReference type="ARBA" id="ARBA00014754"/>
    </source>
</evidence>
<name>A0ABU3KYS7_9GAMM</name>
<proteinExistence type="inferred from homology"/>
<keyword evidence="8" id="KW-0969">Cilium</keyword>
<evidence type="ECO:0000256" key="1">
    <source>
        <dbReference type="ARBA" id="ARBA00004418"/>
    </source>
</evidence>
<feature type="domain" description="SAF" evidence="7">
    <location>
        <begin position="126"/>
        <end position="192"/>
    </location>
</feature>
<dbReference type="PANTHER" id="PTHR36307">
    <property type="entry name" value="FLAGELLA BASAL BODY P-RING FORMATION PROTEIN FLGA"/>
    <property type="match status" value="1"/>
</dbReference>
<evidence type="ECO:0000313" key="8">
    <source>
        <dbReference type="EMBL" id="MDT7526605.1"/>
    </source>
</evidence>
<comment type="caution">
    <text evidence="8">The sequence shown here is derived from an EMBL/GenBank/DDBJ whole genome shotgun (WGS) entry which is preliminary data.</text>
</comment>
<dbReference type="PANTHER" id="PTHR36307:SF1">
    <property type="entry name" value="FLAGELLA BASAL BODY P-RING FORMATION PROTEIN FLGA"/>
    <property type="match status" value="1"/>
</dbReference>
<evidence type="ECO:0000256" key="4">
    <source>
        <dbReference type="ARBA" id="ARBA00022729"/>
    </source>
</evidence>
<dbReference type="EMBL" id="JANFPJ010000025">
    <property type="protein sequence ID" value="MDT7526605.1"/>
    <property type="molecule type" value="Genomic_DNA"/>
</dbReference>
<dbReference type="NCBIfam" id="TIGR03170">
    <property type="entry name" value="flgA_cterm"/>
    <property type="match status" value="1"/>
</dbReference>
<keyword evidence="8" id="KW-0966">Cell projection</keyword>
<organism evidence="8 9">
    <name type="scientific">Pseudidiomarina fusca</name>
    <dbReference type="NCBI Taxonomy" id="2965078"/>
    <lineage>
        <taxon>Bacteria</taxon>
        <taxon>Pseudomonadati</taxon>
        <taxon>Pseudomonadota</taxon>
        <taxon>Gammaproteobacteria</taxon>
        <taxon>Alteromonadales</taxon>
        <taxon>Idiomarinaceae</taxon>
        <taxon>Pseudidiomarina</taxon>
    </lineage>
</organism>
<dbReference type="Proteomes" id="UP001305027">
    <property type="component" value="Unassembled WGS sequence"/>
</dbReference>
<dbReference type="SMART" id="SM00858">
    <property type="entry name" value="SAF"/>
    <property type="match status" value="1"/>
</dbReference>
<dbReference type="RefSeq" id="WP_228759510.1">
    <property type="nucleotide sequence ID" value="NZ_JANFPJ010000025.1"/>
</dbReference>
<keyword evidence="4" id="KW-0732">Signal</keyword>
<gene>
    <name evidence="8" type="primary">flgA</name>
    <name evidence="8" type="ORF">NOG12_11005</name>
</gene>
<evidence type="ECO:0000256" key="6">
    <source>
        <dbReference type="ARBA" id="ARBA00025643"/>
    </source>
</evidence>
<dbReference type="InterPro" id="IPR013974">
    <property type="entry name" value="SAF"/>
</dbReference>
<comment type="subcellular location">
    <subcellularLocation>
        <location evidence="1">Periplasm</location>
    </subcellularLocation>
</comment>
<keyword evidence="8" id="KW-0282">Flagellum</keyword>
<dbReference type="Pfam" id="PF13144">
    <property type="entry name" value="ChapFlgA"/>
    <property type="match status" value="1"/>
</dbReference>
<keyword evidence="9" id="KW-1185">Reference proteome</keyword>
<dbReference type="Gene3D" id="2.30.30.760">
    <property type="match status" value="1"/>
</dbReference>